<dbReference type="AlphaFoldDB" id="A0A5C8V5F7"/>
<sequence length="775" mass="88202">MKYLYWLIFCFAIVPTYCQNEYTISGNVTDENGHLISLGDVLLYDINQKDLVKYTQLLDGEFKLEGLLENSYHLIISILGYQDYTEEIILNENIELQIVLKEALTQLEDVEVVAAKNPITNRNGNLKIDTQNPIFSSMPDPIDVLAKLPNVQISADRESISIIGKGTPLIYLGGQRISFEEFATLSVDAIESIELINNPSSKYEAEGRAVLLVVRKRNLQKGIKVNTSETVSFRRNINNYFNTNGNYSNGKSILQGNFGFNDLGQWESHTFAFNIPEEDIFSDYLVLIPLNMRQEFNGGLGFFHPLKKDDHVSFNTTFRRQTNKAPIETETLIRSEEGEDNVSSESKNDNTKDYFSSNFNYNARLSKEFNLFTGFQYSSFKQTLDTEVSNNFNQAGFNLDEIREQEYKINSLAFRVDLEHSVSDNLKWEFGANLNEARAVAFTKIQEFEGNTETIFDFDYNEKLHSAYSALSGNVKNWIDYNLGLRIEYNKVTGQLESEVSPLVERENTNLFPKAGLNIKLDSTKTISVNFARSISRPNFSGTSTIRTFINPFLEGVNDVNLLPTLSNELSANFQWKNKSINLTYYRNANPTYFTIQYDDGLERAILSTINLEKESGFSAGLTLPFSHKKWTSTNTVSLIYNKIEDGTADLGNTNPYVYAYSNQQFAIAKDTTIAFGGWLLTRRQEGIFQRNNMLVLDATVTKTLFKKLQCAIRLNDITRAMNFEESYSINGVEAEGVYFADAKEMAFSVKYVFGNSKVTKFKNKDVDENLDRIN</sequence>
<dbReference type="InterPro" id="IPR041700">
    <property type="entry name" value="OMP_b-brl_3"/>
</dbReference>
<feature type="domain" description="Outer membrane protein beta-barrel" evidence="1">
    <location>
        <begin position="375"/>
        <end position="752"/>
    </location>
</feature>
<gene>
    <name evidence="2" type="ORF">FVB32_01270</name>
</gene>
<accession>A0A5C8V5F7</accession>
<dbReference type="InterPro" id="IPR008969">
    <property type="entry name" value="CarboxyPept-like_regulatory"/>
</dbReference>
<dbReference type="SUPFAM" id="SSF49464">
    <property type="entry name" value="Carboxypeptidase regulatory domain-like"/>
    <property type="match status" value="1"/>
</dbReference>
<dbReference type="Pfam" id="PF14905">
    <property type="entry name" value="OMP_b-brl_3"/>
    <property type="match status" value="1"/>
</dbReference>
<dbReference type="Proteomes" id="UP000321456">
    <property type="component" value="Unassembled WGS sequence"/>
</dbReference>
<evidence type="ECO:0000313" key="2">
    <source>
        <dbReference type="EMBL" id="TXN36947.1"/>
    </source>
</evidence>
<reference evidence="2 3" key="1">
    <citation type="submission" date="2019-08" db="EMBL/GenBank/DDBJ databases">
        <title>Professor.</title>
        <authorList>
            <person name="Park J.S."/>
        </authorList>
    </citation>
    <scope>NUCLEOTIDE SEQUENCE [LARGE SCALE GENOMIC DNA]</scope>
    <source>
        <strain evidence="2 3">176CP5-101</strain>
    </source>
</reference>
<proteinExistence type="predicted"/>
<protein>
    <submittedName>
        <fullName evidence="2">Outer membrane beta-barrel protein</fullName>
    </submittedName>
</protein>
<organism evidence="2 3">
    <name type="scientific">Flagellimonas hymeniacidonis</name>
    <dbReference type="NCBI Taxonomy" id="2603628"/>
    <lineage>
        <taxon>Bacteria</taxon>
        <taxon>Pseudomonadati</taxon>
        <taxon>Bacteroidota</taxon>
        <taxon>Flavobacteriia</taxon>
        <taxon>Flavobacteriales</taxon>
        <taxon>Flavobacteriaceae</taxon>
        <taxon>Flagellimonas</taxon>
    </lineage>
</organism>
<evidence type="ECO:0000259" key="1">
    <source>
        <dbReference type="Pfam" id="PF14905"/>
    </source>
</evidence>
<dbReference type="RefSeq" id="WP_147740780.1">
    <property type="nucleotide sequence ID" value="NZ_VRUR01000001.1"/>
</dbReference>
<dbReference type="EMBL" id="VRUR01000001">
    <property type="protein sequence ID" value="TXN36947.1"/>
    <property type="molecule type" value="Genomic_DNA"/>
</dbReference>
<comment type="caution">
    <text evidence="2">The sequence shown here is derived from an EMBL/GenBank/DDBJ whole genome shotgun (WGS) entry which is preliminary data.</text>
</comment>
<keyword evidence="3" id="KW-1185">Reference proteome</keyword>
<evidence type="ECO:0000313" key="3">
    <source>
        <dbReference type="Proteomes" id="UP000321456"/>
    </source>
</evidence>
<dbReference type="SUPFAM" id="SSF56935">
    <property type="entry name" value="Porins"/>
    <property type="match status" value="1"/>
</dbReference>
<name>A0A5C8V5F7_9FLAO</name>